<proteinExistence type="predicted"/>
<comment type="caution">
    <text evidence="2">The sequence shown here is derived from an EMBL/GenBank/DDBJ whole genome shotgun (WGS) entry which is preliminary data.</text>
</comment>
<dbReference type="EMBL" id="JAANQT010002178">
    <property type="protein sequence ID" value="KAG1302978.1"/>
    <property type="molecule type" value="Genomic_DNA"/>
</dbReference>
<dbReference type="Proteomes" id="UP000716291">
    <property type="component" value="Unassembled WGS sequence"/>
</dbReference>
<dbReference type="InterPro" id="IPR038717">
    <property type="entry name" value="Tc1-like_DDE_dom"/>
</dbReference>
<name>A0A9P6X183_RHIOR</name>
<sequence length="130" mass="14572">MIRRCSTTVKTLKTRSSSHTVIGVILLSRVILVAMKKLPQEKKPLLKVDPGIDDDATDNKPVSKGTITDHFVKLVNELLDVMDLEAFKGRHLVMDCASIHKFKPTVQKIESRGYKFMYLSSYSPELSPVG</sequence>
<dbReference type="Pfam" id="PF13358">
    <property type="entry name" value="DDE_3"/>
    <property type="match status" value="1"/>
</dbReference>
<dbReference type="Gene3D" id="3.30.420.10">
    <property type="entry name" value="Ribonuclease H-like superfamily/Ribonuclease H"/>
    <property type="match status" value="1"/>
</dbReference>
<dbReference type="InterPro" id="IPR036397">
    <property type="entry name" value="RNaseH_sf"/>
</dbReference>
<feature type="domain" description="Tc1-like transposase DDE" evidence="1">
    <location>
        <begin position="68"/>
        <end position="129"/>
    </location>
</feature>
<dbReference type="AlphaFoldDB" id="A0A9P6X183"/>
<organism evidence="2 3">
    <name type="scientific">Rhizopus oryzae</name>
    <name type="common">Mucormycosis agent</name>
    <name type="synonym">Rhizopus arrhizus var. delemar</name>
    <dbReference type="NCBI Taxonomy" id="64495"/>
    <lineage>
        <taxon>Eukaryota</taxon>
        <taxon>Fungi</taxon>
        <taxon>Fungi incertae sedis</taxon>
        <taxon>Mucoromycota</taxon>
        <taxon>Mucoromycotina</taxon>
        <taxon>Mucoromycetes</taxon>
        <taxon>Mucorales</taxon>
        <taxon>Mucorineae</taxon>
        <taxon>Rhizopodaceae</taxon>
        <taxon>Rhizopus</taxon>
    </lineage>
</organism>
<reference evidence="2" key="1">
    <citation type="journal article" date="2020" name="Microb. Genom.">
        <title>Genetic diversity of clinical and environmental Mucorales isolates obtained from an investigation of mucormycosis cases among solid organ transplant recipients.</title>
        <authorList>
            <person name="Nguyen M.H."/>
            <person name="Kaul D."/>
            <person name="Muto C."/>
            <person name="Cheng S.J."/>
            <person name="Richter R.A."/>
            <person name="Bruno V.M."/>
            <person name="Liu G."/>
            <person name="Beyhan S."/>
            <person name="Sundermann A.J."/>
            <person name="Mounaud S."/>
            <person name="Pasculle A.W."/>
            <person name="Nierman W.C."/>
            <person name="Driscoll E."/>
            <person name="Cumbie R."/>
            <person name="Clancy C.J."/>
            <person name="Dupont C.L."/>
        </authorList>
    </citation>
    <scope>NUCLEOTIDE SEQUENCE</scope>
    <source>
        <strain evidence="2">GL11</strain>
    </source>
</reference>
<evidence type="ECO:0000313" key="2">
    <source>
        <dbReference type="EMBL" id="KAG1302978.1"/>
    </source>
</evidence>
<dbReference type="GO" id="GO:0003676">
    <property type="term" value="F:nucleic acid binding"/>
    <property type="evidence" value="ECO:0007669"/>
    <property type="project" value="InterPro"/>
</dbReference>
<evidence type="ECO:0000313" key="3">
    <source>
        <dbReference type="Proteomes" id="UP000716291"/>
    </source>
</evidence>
<evidence type="ECO:0000259" key="1">
    <source>
        <dbReference type="Pfam" id="PF13358"/>
    </source>
</evidence>
<protein>
    <recommendedName>
        <fullName evidence="1">Tc1-like transposase DDE domain-containing protein</fullName>
    </recommendedName>
</protein>
<keyword evidence="3" id="KW-1185">Reference proteome</keyword>
<gene>
    <name evidence="2" type="ORF">G6F64_010469</name>
</gene>
<dbReference type="OrthoDB" id="2266637at2759"/>
<accession>A0A9P6X183</accession>